<proteinExistence type="predicted"/>
<comment type="caution">
    <text evidence="2">The sequence shown here is derived from an EMBL/GenBank/DDBJ whole genome shotgun (WGS) entry which is preliminary data.</text>
</comment>
<evidence type="ECO:0000313" key="3">
    <source>
        <dbReference type="Proteomes" id="UP000011769"/>
    </source>
</evidence>
<organism evidence="2 3">
    <name type="scientific">Streptococcus parauberis KRS-02083</name>
    <dbReference type="NCBI Taxonomy" id="1207545"/>
    <lineage>
        <taxon>Bacteria</taxon>
        <taxon>Bacillati</taxon>
        <taxon>Bacillota</taxon>
        <taxon>Bacilli</taxon>
        <taxon>Lactobacillales</taxon>
        <taxon>Streptococcaceae</taxon>
        <taxon>Streptococcus</taxon>
    </lineage>
</organism>
<gene>
    <name evidence="2" type="ORF">SPJ1_1657</name>
</gene>
<keyword evidence="1" id="KW-0812">Transmembrane</keyword>
<evidence type="ECO:0000313" key="2">
    <source>
        <dbReference type="EMBL" id="EMG24786.1"/>
    </source>
</evidence>
<keyword evidence="3" id="KW-1185">Reference proteome</keyword>
<feature type="transmembrane region" description="Helical" evidence="1">
    <location>
        <begin position="47"/>
        <end position="68"/>
    </location>
</feature>
<dbReference type="PROSITE" id="PS51257">
    <property type="entry name" value="PROKAR_LIPOPROTEIN"/>
    <property type="match status" value="1"/>
</dbReference>
<name>A0ABP2SWC4_9STRE</name>
<reference evidence="2 3" key="1">
    <citation type="journal article" date="2013" name="PLoS ONE">
        <title>Comparative Genomic Characterization of Three Streptococcus parauberis Strains in Fish Pathogen, as Assessed by Wide-Genome Analyses.</title>
        <authorList>
            <person name="Nho S.W."/>
            <person name="Hikima J."/>
            <person name="Park S.B."/>
            <person name="Jang H.B."/>
            <person name="Cha I.S."/>
            <person name="Yasuike M."/>
            <person name="Nakamura Y."/>
            <person name="Fujiwara A."/>
            <person name="Sano M."/>
            <person name="Kanai K."/>
            <person name="Kondo H."/>
            <person name="Hirono I."/>
            <person name="Takeyama H."/>
            <person name="Aoki T."/>
            <person name="Jung T.S."/>
        </authorList>
    </citation>
    <scope>NUCLEOTIDE SEQUENCE [LARGE SCALE GENOMIC DNA]</scope>
    <source>
        <strain evidence="2 3">KRS-02083</strain>
    </source>
</reference>
<keyword evidence="1" id="KW-0472">Membrane</keyword>
<feature type="transmembrane region" description="Helical" evidence="1">
    <location>
        <begin position="14"/>
        <end position="35"/>
    </location>
</feature>
<evidence type="ECO:0000256" key="1">
    <source>
        <dbReference type="SAM" id="Phobius"/>
    </source>
</evidence>
<sequence length="70" mass="8070">MPQKLIGYQKEDNFLHHLTGASKLIFFILVSVACMTTYDTRLIISKVLYHLLCLQVLEYLGKVFHLSLSL</sequence>
<dbReference type="Proteomes" id="UP000011769">
    <property type="component" value="Unassembled WGS sequence"/>
</dbReference>
<protein>
    <submittedName>
        <fullName evidence="2">Methionine-regulated ECF transporter</fullName>
    </submittedName>
</protein>
<dbReference type="EMBL" id="ALYM01000006">
    <property type="protein sequence ID" value="EMG24786.1"/>
    <property type="molecule type" value="Genomic_DNA"/>
</dbReference>
<keyword evidence="1" id="KW-1133">Transmembrane helix</keyword>
<accession>A0ABP2SWC4</accession>